<dbReference type="GO" id="GO:0042597">
    <property type="term" value="C:periplasmic space"/>
    <property type="evidence" value="ECO:0007669"/>
    <property type="project" value="UniProtKB-ARBA"/>
</dbReference>
<dbReference type="EMBL" id="MU005768">
    <property type="protein sequence ID" value="KAF2710858.1"/>
    <property type="molecule type" value="Genomic_DNA"/>
</dbReference>
<keyword evidence="2" id="KW-0813">Transport</keyword>
<dbReference type="Gene3D" id="3.10.105.10">
    <property type="entry name" value="Dipeptide-binding Protein, Domain 3"/>
    <property type="match status" value="1"/>
</dbReference>
<evidence type="ECO:0000256" key="1">
    <source>
        <dbReference type="ARBA" id="ARBA00005695"/>
    </source>
</evidence>
<dbReference type="InterPro" id="IPR039424">
    <property type="entry name" value="SBP_5"/>
</dbReference>
<dbReference type="Gene3D" id="3.90.76.10">
    <property type="entry name" value="Dipeptide-binding Protein, Domain 1"/>
    <property type="match status" value="1"/>
</dbReference>
<name>A0A6G1KDF5_9PLEO</name>
<evidence type="ECO:0000256" key="3">
    <source>
        <dbReference type="ARBA" id="ARBA00022729"/>
    </source>
</evidence>
<dbReference type="GO" id="GO:1904680">
    <property type="term" value="F:peptide transmembrane transporter activity"/>
    <property type="evidence" value="ECO:0007669"/>
    <property type="project" value="TreeGrafter"/>
</dbReference>
<dbReference type="PANTHER" id="PTHR30290:SF9">
    <property type="entry name" value="OLIGOPEPTIDE-BINDING PROTEIN APPA"/>
    <property type="match status" value="1"/>
</dbReference>
<keyword evidence="6" id="KW-1185">Reference proteome</keyword>
<feature type="domain" description="Solute-binding protein family 5" evidence="4">
    <location>
        <begin position="63"/>
        <end position="373"/>
    </location>
</feature>
<dbReference type="Pfam" id="PF00496">
    <property type="entry name" value="SBP_bac_5"/>
    <property type="match status" value="1"/>
</dbReference>
<evidence type="ECO:0000256" key="2">
    <source>
        <dbReference type="ARBA" id="ARBA00022448"/>
    </source>
</evidence>
<evidence type="ECO:0000259" key="4">
    <source>
        <dbReference type="Pfam" id="PF00496"/>
    </source>
</evidence>
<reference evidence="5" key="1">
    <citation type="journal article" date="2020" name="Stud. Mycol.">
        <title>101 Dothideomycetes genomes: a test case for predicting lifestyles and emergence of pathogens.</title>
        <authorList>
            <person name="Haridas S."/>
            <person name="Albert R."/>
            <person name="Binder M."/>
            <person name="Bloem J."/>
            <person name="Labutti K."/>
            <person name="Salamov A."/>
            <person name="Andreopoulos B."/>
            <person name="Baker S."/>
            <person name="Barry K."/>
            <person name="Bills G."/>
            <person name="Bluhm B."/>
            <person name="Cannon C."/>
            <person name="Castanera R."/>
            <person name="Culley D."/>
            <person name="Daum C."/>
            <person name="Ezra D."/>
            <person name="Gonzalez J."/>
            <person name="Henrissat B."/>
            <person name="Kuo A."/>
            <person name="Liang C."/>
            <person name="Lipzen A."/>
            <person name="Lutzoni F."/>
            <person name="Magnuson J."/>
            <person name="Mondo S."/>
            <person name="Nolan M."/>
            <person name="Ohm R."/>
            <person name="Pangilinan J."/>
            <person name="Park H.-J."/>
            <person name="Ramirez L."/>
            <person name="Alfaro M."/>
            <person name="Sun H."/>
            <person name="Tritt A."/>
            <person name="Yoshinaga Y."/>
            <person name="Zwiers L.-H."/>
            <person name="Turgeon B."/>
            <person name="Goodwin S."/>
            <person name="Spatafora J."/>
            <person name="Crous P."/>
            <person name="Grigoriev I."/>
        </authorList>
    </citation>
    <scope>NUCLEOTIDE SEQUENCE</scope>
    <source>
        <strain evidence="5">CBS 279.74</strain>
    </source>
</reference>
<sequence length="487" mass="55034">MDVAAKIHEFNTHRPNMTTNTLRISLENVDFRLPTQITDDNSVTALKSLVFEPLLRWQPGGLVKPGLFDRWEHSPDGKHWHFHIRDHAVFHDGQVCSATDIVTYINGLLHSRDYFGMLWSYARYFQHATISAEDDRTVKIENPEPFADILDIFCEFWPSRLAADGKPVLGTGPYRVVEFERQNNIGKATLHRVAPTEPNHPDVIIATHEPDGEKRLKLLRNGEVDVALNLERADNLEVVNFDPSLQWGRITSSLSAMYYLNCPSGIFSSPEARLAANLAVDRTALVKQVFHGLALPAATIVSPFHLGFKEADLQPIPYDPETAKKLLSTLDISAPILLRTPQYMPEHAEKISRFVASSLEAVGFKVEITVETNRPEYAHSIGLRKEIGDLALFDSTPNSTFRVLDDKVSSESRNTWWLGYHDDETQGLIREARKKVDDGERKVAYAKCLRRVRENPPWLFVAHPDVVWAAREGVKVRIGHSGVLTLE</sequence>
<organism evidence="5 6">
    <name type="scientific">Pleomassaria siparia CBS 279.74</name>
    <dbReference type="NCBI Taxonomy" id="1314801"/>
    <lineage>
        <taxon>Eukaryota</taxon>
        <taxon>Fungi</taxon>
        <taxon>Dikarya</taxon>
        <taxon>Ascomycota</taxon>
        <taxon>Pezizomycotina</taxon>
        <taxon>Dothideomycetes</taxon>
        <taxon>Pleosporomycetidae</taxon>
        <taxon>Pleosporales</taxon>
        <taxon>Pleomassariaceae</taxon>
        <taxon>Pleomassaria</taxon>
    </lineage>
</organism>
<dbReference type="Gene3D" id="3.40.190.10">
    <property type="entry name" value="Periplasmic binding protein-like II"/>
    <property type="match status" value="1"/>
</dbReference>
<dbReference type="PANTHER" id="PTHR30290">
    <property type="entry name" value="PERIPLASMIC BINDING COMPONENT OF ABC TRANSPORTER"/>
    <property type="match status" value="1"/>
</dbReference>
<accession>A0A6G1KDF5</accession>
<gene>
    <name evidence="5" type="ORF">K504DRAFT_236974</name>
</gene>
<evidence type="ECO:0000313" key="6">
    <source>
        <dbReference type="Proteomes" id="UP000799428"/>
    </source>
</evidence>
<dbReference type="GO" id="GO:0043190">
    <property type="term" value="C:ATP-binding cassette (ABC) transporter complex"/>
    <property type="evidence" value="ECO:0007669"/>
    <property type="project" value="InterPro"/>
</dbReference>
<dbReference type="Proteomes" id="UP000799428">
    <property type="component" value="Unassembled WGS sequence"/>
</dbReference>
<dbReference type="AlphaFoldDB" id="A0A6G1KDF5"/>
<protein>
    <submittedName>
        <fullName evidence="5">Periplasmic binding protein-like II</fullName>
    </submittedName>
</protein>
<comment type="similarity">
    <text evidence="1">Belongs to the bacterial solute-binding protein 5 family.</text>
</comment>
<proteinExistence type="inferred from homology"/>
<dbReference type="OrthoDB" id="3472756at2759"/>
<dbReference type="GO" id="GO:0015833">
    <property type="term" value="P:peptide transport"/>
    <property type="evidence" value="ECO:0007669"/>
    <property type="project" value="TreeGrafter"/>
</dbReference>
<evidence type="ECO:0000313" key="5">
    <source>
        <dbReference type="EMBL" id="KAF2710858.1"/>
    </source>
</evidence>
<keyword evidence="3" id="KW-0732">Signal</keyword>
<dbReference type="PIRSF" id="PIRSF002741">
    <property type="entry name" value="MppA"/>
    <property type="match status" value="1"/>
</dbReference>
<dbReference type="InterPro" id="IPR030678">
    <property type="entry name" value="Peptide/Ni-bd"/>
</dbReference>
<dbReference type="InterPro" id="IPR000914">
    <property type="entry name" value="SBP_5_dom"/>
</dbReference>
<dbReference type="SUPFAM" id="SSF53850">
    <property type="entry name" value="Periplasmic binding protein-like II"/>
    <property type="match status" value="1"/>
</dbReference>